<organism evidence="2 3">
    <name type="scientific">Dreissena polymorpha</name>
    <name type="common">Zebra mussel</name>
    <name type="synonym">Mytilus polymorpha</name>
    <dbReference type="NCBI Taxonomy" id="45954"/>
    <lineage>
        <taxon>Eukaryota</taxon>
        <taxon>Metazoa</taxon>
        <taxon>Spiralia</taxon>
        <taxon>Lophotrochozoa</taxon>
        <taxon>Mollusca</taxon>
        <taxon>Bivalvia</taxon>
        <taxon>Autobranchia</taxon>
        <taxon>Heteroconchia</taxon>
        <taxon>Euheterodonta</taxon>
        <taxon>Imparidentia</taxon>
        <taxon>Neoheterodontei</taxon>
        <taxon>Myida</taxon>
        <taxon>Dreissenoidea</taxon>
        <taxon>Dreissenidae</taxon>
        <taxon>Dreissena</taxon>
    </lineage>
</organism>
<name>A0A9D4E0L2_DREPO</name>
<reference evidence="2" key="1">
    <citation type="journal article" date="2019" name="bioRxiv">
        <title>The Genome of the Zebra Mussel, Dreissena polymorpha: A Resource for Invasive Species Research.</title>
        <authorList>
            <person name="McCartney M.A."/>
            <person name="Auch B."/>
            <person name="Kono T."/>
            <person name="Mallez S."/>
            <person name="Zhang Y."/>
            <person name="Obille A."/>
            <person name="Becker A."/>
            <person name="Abrahante J.E."/>
            <person name="Garbe J."/>
            <person name="Badalamenti J.P."/>
            <person name="Herman A."/>
            <person name="Mangelson H."/>
            <person name="Liachko I."/>
            <person name="Sullivan S."/>
            <person name="Sone E.D."/>
            <person name="Koren S."/>
            <person name="Silverstein K.A.T."/>
            <person name="Beckman K.B."/>
            <person name="Gohl D.M."/>
        </authorList>
    </citation>
    <scope>NUCLEOTIDE SEQUENCE</scope>
    <source>
        <strain evidence="2">Duluth1</strain>
        <tissue evidence="2">Whole animal</tissue>
    </source>
</reference>
<feature type="chain" id="PRO_5039192262" evidence="1">
    <location>
        <begin position="23"/>
        <end position="79"/>
    </location>
</feature>
<gene>
    <name evidence="2" type="ORF">DPMN_172889</name>
</gene>
<keyword evidence="3" id="KW-1185">Reference proteome</keyword>
<feature type="signal peptide" evidence="1">
    <location>
        <begin position="1"/>
        <end position="22"/>
    </location>
</feature>
<evidence type="ECO:0000313" key="2">
    <source>
        <dbReference type="EMBL" id="KAH3771564.1"/>
    </source>
</evidence>
<dbReference type="AlphaFoldDB" id="A0A9D4E0L2"/>
<accession>A0A9D4E0L2</accession>
<keyword evidence="1" id="KW-0732">Signal</keyword>
<evidence type="ECO:0000256" key="1">
    <source>
        <dbReference type="SAM" id="SignalP"/>
    </source>
</evidence>
<reference evidence="2" key="2">
    <citation type="submission" date="2020-11" db="EMBL/GenBank/DDBJ databases">
        <authorList>
            <person name="McCartney M.A."/>
            <person name="Auch B."/>
            <person name="Kono T."/>
            <person name="Mallez S."/>
            <person name="Becker A."/>
            <person name="Gohl D.M."/>
            <person name="Silverstein K.A.T."/>
            <person name="Koren S."/>
            <person name="Bechman K.B."/>
            <person name="Herman A."/>
            <person name="Abrahante J.E."/>
            <person name="Garbe J."/>
        </authorList>
    </citation>
    <scope>NUCLEOTIDE SEQUENCE</scope>
    <source>
        <strain evidence="2">Duluth1</strain>
        <tissue evidence="2">Whole animal</tissue>
    </source>
</reference>
<dbReference type="Proteomes" id="UP000828390">
    <property type="component" value="Unassembled WGS sequence"/>
</dbReference>
<evidence type="ECO:0000313" key="3">
    <source>
        <dbReference type="Proteomes" id="UP000828390"/>
    </source>
</evidence>
<proteinExistence type="predicted"/>
<sequence>MAGRTQLQFYVLVTLLLRKAKLVVIQLNLVSEDALTHYRANKYKAHDGKILQCWDKYDARDIHTSAFLNVIGKIYGDKV</sequence>
<protein>
    <submittedName>
        <fullName evidence="2">Uncharacterized protein</fullName>
    </submittedName>
</protein>
<comment type="caution">
    <text evidence="2">The sequence shown here is derived from an EMBL/GenBank/DDBJ whole genome shotgun (WGS) entry which is preliminary data.</text>
</comment>
<dbReference type="EMBL" id="JAIWYP010000009">
    <property type="protein sequence ID" value="KAH3771564.1"/>
    <property type="molecule type" value="Genomic_DNA"/>
</dbReference>